<dbReference type="AlphaFoldDB" id="F0XST6"/>
<dbReference type="Proteomes" id="UP000007796">
    <property type="component" value="Unassembled WGS sequence"/>
</dbReference>
<keyword evidence="2" id="KW-0812">Transmembrane</keyword>
<feature type="compositionally biased region" description="Low complexity" evidence="1">
    <location>
        <begin position="367"/>
        <end position="386"/>
    </location>
</feature>
<organism evidence="4">
    <name type="scientific">Grosmannia clavigera (strain kw1407 / UAMH 11150)</name>
    <name type="common">Blue stain fungus</name>
    <name type="synonym">Graphiocladiella clavigera</name>
    <dbReference type="NCBI Taxonomy" id="655863"/>
    <lineage>
        <taxon>Eukaryota</taxon>
        <taxon>Fungi</taxon>
        <taxon>Dikarya</taxon>
        <taxon>Ascomycota</taxon>
        <taxon>Pezizomycotina</taxon>
        <taxon>Sordariomycetes</taxon>
        <taxon>Sordariomycetidae</taxon>
        <taxon>Ophiostomatales</taxon>
        <taxon>Ophiostomataceae</taxon>
        <taxon>Leptographium</taxon>
    </lineage>
</organism>
<feature type="region of interest" description="Disordered" evidence="1">
    <location>
        <begin position="208"/>
        <end position="245"/>
    </location>
</feature>
<dbReference type="RefSeq" id="XP_014168679.1">
    <property type="nucleotide sequence ID" value="XM_014313204.1"/>
</dbReference>
<dbReference type="InParanoid" id="F0XST6"/>
<reference evidence="3 4" key="1">
    <citation type="journal article" date="2011" name="Proc. Natl. Acad. Sci. U.S.A.">
        <title>Genome and transcriptome analyses of the mountain pine beetle-fungal symbiont Grosmannia clavigera, a lodgepole pine pathogen.</title>
        <authorList>
            <person name="DiGuistini S."/>
            <person name="Wang Y."/>
            <person name="Liao N.Y."/>
            <person name="Taylor G."/>
            <person name="Tanguay P."/>
            <person name="Feau N."/>
            <person name="Henrissat B."/>
            <person name="Chan S.K."/>
            <person name="Hesse-Orce U."/>
            <person name="Alamouti S.M."/>
            <person name="Tsui C.K.M."/>
            <person name="Docking R.T."/>
            <person name="Levasseur A."/>
            <person name="Haridas S."/>
            <person name="Robertson G."/>
            <person name="Birol I."/>
            <person name="Holt R.A."/>
            <person name="Marra M.A."/>
            <person name="Hamelin R.C."/>
            <person name="Hirst M."/>
            <person name="Jones S.J.M."/>
            <person name="Bohlmann J."/>
            <person name="Breuil C."/>
        </authorList>
    </citation>
    <scope>NUCLEOTIDE SEQUENCE [LARGE SCALE GENOMIC DNA]</scope>
    <source>
        <strain evidence="4">kw1407 / UAMH 11150</strain>
    </source>
</reference>
<sequence>MAPPHSILAVAGTLAIFSTSALIALLAILAHQLEYLSTSTTRIIAIVSAISEGLVLLIFLAYLTYFIWSSIRRQAAQCSVNEKQLQKPLQQPGGHWFSLSILLCTVAAAISVAALVNLSKFTGTLPPTLFGSGAVPFLAGASVTLSVCYTAQLLFLIAQYIAVRALSTEETTELSRAAEFYKQDDASNRPPTTSTRISPSIRVKGIRYSQTLAPTPPASRRGGIAALTGDIRSPPGSSDGRSAAETFDSLRSSLSNAVRPFSSRTRLLASSSGSLQSLRTLPSYNNSSSPRRDRESSASVEDDFDSWDTSSVSPQNRQAVLESSMSPIPASRFLETIPASPTASRCPSPGAPLDLAGPPRTRRRSRSYSPVPRSVPRSTSTTSLSSGYVVAPGTRARSHSLSPANEAHIHPLFRSDSPTPPPAVSAGTVVTAAPNAGQMLATDVQSLRTFNRIRSGSLPVVSSPLSRQGSFDDFAVKRALAGSPSALGDNGGGGIARGRPLASDMLHDKEEEVDEEVGTREKQLRLAERNMTPPIPDWILSAGTRTSLSGYESRNSRLENEAS</sequence>
<protein>
    <submittedName>
        <fullName evidence="3">Uncharacterized protein</fullName>
    </submittedName>
</protein>
<accession>F0XST6</accession>
<keyword evidence="2" id="KW-1133">Transmembrane helix</keyword>
<proteinExistence type="predicted"/>
<dbReference type="EMBL" id="GL629997">
    <property type="protein sequence ID" value="EFW99196.1"/>
    <property type="molecule type" value="Genomic_DNA"/>
</dbReference>
<evidence type="ECO:0000313" key="4">
    <source>
        <dbReference type="Proteomes" id="UP000007796"/>
    </source>
</evidence>
<dbReference type="OrthoDB" id="5431149at2759"/>
<feature type="compositionally biased region" description="Low complexity" evidence="1">
    <location>
        <begin position="269"/>
        <end position="281"/>
    </location>
</feature>
<name>F0XST6_GROCL</name>
<feature type="transmembrane region" description="Helical" evidence="2">
    <location>
        <begin position="136"/>
        <end position="158"/>
    </location>
</feature>
<dbReference type="eggNOG" id="ENOG502S6ST">
    <property type="taxonomic scope" value="Eukaryota"/>
</dbReference>
<feature type="transmembrane region" description="Helical" evidence="2">
    <location>
        <begin position="96"/>
        <end position="116"/>
    </location>
</feature>
<keyword evidence="2" id="KW-0472">Membrane</keyword>
<evidence type="ECO:0000256" key="2">
    <source>
        <dbReference type="SAM" id="Phobius"/>
    </source>
</evidence>
<evidence type="ECO:0000256" key="1">
    <source>
        <dbReference type="SAM" id="MobiDB-lite"/>
    </source>
</evidence>
<feature type="region of interest" description="Disordered" evidence="1">
    <location>
        <begin position="339"/>
        <end position="387"/>
    </location>
</feature>
<dbReference type="HOGENOM" id="CLU_030774_1_0_1"/>
<evidence type="ECO:0000313" key="3">
    <source>
        <dbReference type="EMBL" id="EFW99196.1"/>
    </source>
</evidence>
<feature type="transmembrane region" description="Helical" evidence="2">
    <location>
        <begin position="43"/>
        <end position="68"/>
    </location>
</feature>
<feature type="transmembrane region" description="Helical" evidence="2">
    <location>
        <begin position="7"/>
        <end position="31"/>
    </location>
</feature>
<dbReference type="STRING" id="655863.F0XST6"/>
<keyword evidence="4" id="KW-1185">Reference proteome</keyword>
<gene>
    <name evidence="3" type="ORF">CMQ_5617</name>
</gene>
<feature type="compositionally biased region" description="Polar residues" evidence="1">
    <location>
        <begin position="307"/>
        <end position="324"/>
    </location>
</feature>
<dbReference type="GeneID" id="25978959"/>
<feature type="region of interest" description="Disordered" evidence="1">
    <location>
        <begin position="269"/>
        <end position="324"/>
    </location>
</feature>